<evidence type="ECO:0000256" key="2">
    <source>
        <dbReference type="ARBA" id="ARBA00023015"/>
    </source>
</evidence>
<gene>
    <name evidence="6" type="ORF">WB794_00530</name>
</gene>
<reference evidence="6 7" key="1">
    <citation type="journal article" date="2016" name="Antonie Van Leeuwenhoek">
        <title>Denitratimonas tolerans gen. nov., sp. nov., a denitrifying bacterium isolated from a bioreactor for tannery wastewater treatment.</title>
        <authorList>
            <person name="Han S.I."/>
            <person name="Kim J.O."/>
            <person name="Lee Y.R."/>
            <person name="Ekpeghere K.I."/>
            <person name="Koh S.C."/>
            <person name="Whang K.S."/>
        </authorList>
    </citation>
    <scope>NUCLEOTIDE SEQUENCE [LARGE SCALE GENOMIC DNA]</scope>
    <source>
        <strain evidence="6 7">KACC 17565</strain>
    </source>
</reference>
<dbReference type="GO" id="GO:0032993">
    <property type="term" value="C:protein-DNA complex"/>
    <property type="evidence" value="ECO:0007669"/>
    <property type="project" value="TreeGrafter"/>
</dbReference>
<accession>A0AAW9QU75</accession>
<evidence type="ECO:0000313" key="6">
    <source>
        <dbReference type="EMBL" id="MEJ1248168.1"/>
    </source>
</evidence>
<dbReference type="SUPFAM" id="SSF46785">
    <property type="entry name" value="Winged helix' DNA-binding domain"/>
    <property type="match status" value="1"/>
</dbReference>
<dbReference type="InterPro" id="IPR000847">
    <property type="entry name" value="LysR_HTH_N"/>
</dbReference>
<sequence length="310" mass="34240">MALPPNLSLRQLRYFVAAAELGQFSLAARRLQVSQSVVTTAIAQLEAIVGTDLFERQPHGVVPTAAGHRFHQHVAHALDALQDALSEPLFFGEALSGVVRVGASYTVLGYFLPALLARFRRDYPKVEIDLIDMDRPSIEKGVAEGDLDMGLCITSNMRPDSPLRHQVLARSHRQLWMAQDHPLAALAQIRLADIAPWPYILLTVDEGEASSMRYWQAAGLAPNVAFRTSTLEALRGLVAHGFGVTILSDIVYRPLSLEGRRIESRMVADLVPPMEVGLVTRREDVLPQVPYAFQQFLVFACSALPDTILR</sequence>
<evidence type="ECO:0000259" key="5">
    <source>
        <dbReference type="PROSITE" id="PS50931"/>
    </source>
</evidence>
<evidence type="ECO:0000256" key="1">
    <source>
        <dbReference type="ARBA" id="ARBA00009437"/>
    </source>
</evidence>
<dbReference type="Pfam" id="PF03466">
    <property type="entry name" value="LysR_substrate"/>
    <property type="match status" value="1"/>
</dbReference>
<dbReference type="PANTHER" id="PTHR30346">
    <property type="entry name" value="TRANSCRIPTIONAL DUAL REGULATOR HCAR-RELATED"/>
    <property type="match status" value="1"/>
</dbReference>
<evidence type="ECO:0000256" key="3">
    <source>
        <dbReference type="ARBA" id="ARBA00023125"/>
    </source>
</evidence>
<dbReference type="RefSeq" id="WP_337333883.1">
    <property type="nucleotide sequence ID" value="NZ_JBBDHC010000001.1"/>
</dbReference>
<dbReference type="EMBL" id="JBBDHC010000001">
    <property type="protein sequence ID" value="MEJ1248168.1"/>
    <property type="molecule type" value="Genomic_DNA"/>
</dbReference>
<dbReference type="Pfam" id="PF00126">
    <property type="entry name" value="HTH_1"/>
    <property type="match status" value="1"/>
</dbReference>
<keyword evidence="4" id="KW-0804">Transcription</keyword>
<comment type="similarity">
    <text evidence="1">Belongs to the LysR transcriptional regulatory family.</text>
</comment>
<comment type="caution">
    <text evidence="6">The sequence shown here is derived from an EMBL/GenBank/DDBJ whole genome shotgun (WGS) entry which is preliminary data.</text>
</comment>
<keyword evidence="2" id="KW-0805">Transcription regulation</keyword>
<dbReference type="Gene3D" id="1.10.10.10">
    <property type="entry name" value="Winged helix-like DNA-binding domain superfamily/Winged helix DNA-binding domain"/>
    <property type="match status" value="1"/>
</dbReference>
<dbReference type="PROSITE" id="PS50931">
    <property type="entry name" value="HTH_LYSR"/>
    <property type="match status" value="1"/>
</dbReference>
<feature type="domain" description="HTH lysR-type" evidence="5">
    <location>
        <begin position="7"/>
        <end position="64"/>
    </location>
</feature>
<name>A0AAW9QU75_9GAMM</name>
<dbReference type="InterPro" id="IPR005119">
    <property type="entry name" value="LysR_subst-bd"/>
</dbReference>
<dbReference type="PRINTS" id="PR00039">
    <property type="entry name" value="HTHLYSR"/>
</dbReference>
<dbReference type="Gene3D" id="3.40.190.10">
    <property type="entry name" value="Periplasmic binding protein-like II"/>
    <property type="match status" value="2"/>
</dbReference>
<evidence type="ECO:0000256" key="4">
    <source>
        <dbReference type="ARBA" id="ARBA00023163"/>
    </source>
</evidence>
<dbReference type="FunFam" id="1.10.10.10:FF:000001">
    <property type="entry name" value="LysR family transcriptional regulator"/>
    <property type="match status" value="1"/>
</dbReference>
<dbReference type="PANTHER" id="PTHR30346:SF0">
    <property type="entry name" value="HCA OPERON TRANSCRIPTIONAL ACTIVATOR HCAR"/>
    <property type="match status" value="1"/>
</dbReference>
<dbReference type="GO" id="GO:0003677">
    <property type="term" value="F:DNA binding"/>
    <property type="evidence" value="ECO:0007669"/>
    <property type="project" value="UniProtKB-KW"/>
</dbReference>
<evidence type="ECO:0000313" key="7">
    <source>
        <dbReference type="Proteomes" id="UP001364472"/>
    </source>
</evidence>
<keyword evidence="7" id="KW-1185">Reference proteome</keyword>
<protein>
    <submittedName>
        <fullName evidence="6">LysR family transcriptional regulator</fullName>
    </submittedName>
</protein>
<organism evidence="6 7">
    <name type="scientific">Denitratimonas tolerans</name>
    <dbReference type="NCBI Taxonomy" id="1338420"/>
    <lineage>
        <taxon>Bacteria</taxon>
        <taxon>Pseudomonadati</taxon>
        <taxon>Pseudomonadota</taxon>
        <taxon>Gammaproteobacteria</taxon>
        <taxon>Lysobacterales</taxon>
        <taxon>Lysobacteraceae</taxon>
        <taxon>Denitratimonas</taxon>
    </lineage>
</organism>
<dbReference type="SUPFAM" id="SSF53850">
    <property type="entry name" value="Periplasmic binding protein-like II"/>
    <property type="match status" value="1"/>
</dbReference>
<dbReference type="AlphaFoldDB" id="A0AAW9QU75"/>
<dbReference type="InterPro" id="IPR036390">
    <property type="entry name" value="WH_DNA-bd_sf"/>
</dbReference>
<keyword evidence="3" id="KW-0238">DNA-binding</keyword>
<dbReference type="GO" id="GO:0003700">
    <property type="term" value="F:DNA-binding transcription factor activity"/>
    <property type="evidence" value="ECO:0007669"/>
    <property type="project" value="InterPro"/>
</dbReference>
<dbReference type="InterPro" id="IPR036388">
    <property type="entry name" value="WH-like_DNA-bd_sf"/>
</dbReference>
<proteinExistence type="inferred from homology"/>
<dbReference type="Proteomes" id="UP001364472">
    <property type="component" value="Unassembled WGS sequence"/>
</dbReference>